<evidence type="ECO:0000259" key="3">
    <source>
        <dbReference type="Pfam" id="PF02397"/>
    </source>
</evidence>
<organism evidence="4 5">
    <name type="scientific">Algoriphagus kandeliae</name>
    <dbReference type="NCBI Taxonomy" id="2562278"/>
    <lineage>
        <taxon>Bacteria</taxon>
        <taxon>Pseudomonadati</taxon>
        <taxon>Bacteroidota</taxon>
        <taxon>Cytophagia</taxon>
        <taxon>Cytophagales</taxon>
        <taxon>Cyclobacteriaceae</taxon>
        <taxon>Algoriphagus</taxon>
    </lineage>
</organism>
<dbReference type="EMBL" id="SPSB01000002">
    <property type="protein sequence ID" value="TFV95592.1"/>
    <property type="molecule type" value="Genomic_DNA"/>
</dbReference>
<keyword evidence="4" id="KW-0808">Transferase</keyword>
<keyword evidence="5" id="KW-1185">Reference proteome</keyword>
<comment type="caution">
    <text evidence="4">The sequence shown here is derived from an EMBL/GenBank/DDBJ whole genome shotgun (WGS) entry which is preliminary data.</text>
</comment>
<reference evidence="4 5" key="1">
    <citation type="submission" date="2019-03" db="EMBL/GenBank/DDBJ databases">
        <title>Algoriphagus sp. nov, a new strain isolated from root system soil of mangrove plant Kandelia.</title>
        <authorList>
            <person name="Yin Q."/>
            <person name="Wang K."/>
            <person name="Song Z."/>
        </authorList>
    </citation>
    <scope>NUCLEOTIDE SEQUENCE [LARGE SCALE GENOMIC DNA]</scope>
    <source>
        <strain evidence="4 5">XY-J91</strain>
    </source>
</reference>
<dbReference type="AlphaFoldDB" id="A0A4Y9QVT6"/>
<evidence type="ECO:0000256" key="2">
    <source>
        <dbReference type="SAM" id="Phobius"/>
    </source>
</evidence>
<name>A0A4Y9QVT6_9BACT</name>
<keyword evidence="2" id="KW-1133">Transmembrane helix</keyword>
<feature type="domain" description="Bacterial sugar transferase" evidence="3">
    <location>
        <begin position="11"/>
        <end position="248"/>
    </location>
</feature>
<dbReference type="GO" id="GO:0016780">
    <property type="term" value="F:phosphotransferase activity, for other substituted phosphate groups"/>
    <property type="evidence" value="ECO:0007669"/>
    <property type="project" value="TreeGrafter"/>
</dbReference>
<evidence type="ECO:0000313" key="4">
    <source>
        <dbReference type="EMBL" id="TFV95592.1"/>
    </source>
</evidence>
<keyword evidence="2" id="KW-0472">Membrane</keyword>
<proteinExistence type="inferred from homology"/>
<dbReference type="InterPro" id="IPR003362">
    <property type="entry name" value="Bact_transf"/>
</dbReference>
<feature type="transmembrane region" description="Helical" evidence="2">
    <location>
        <begin position="16"/>
        <end position="37"/>
    </location>
</feature>
<dbReference type="PANTHER" id="PTHR30576">
    <property type="entry name" value="COLANIC BIOSYNTHESIS UDP-GLUCOSE LIPID CARRIER TRANSFERASE"/>
    <property type="match status" value="1"/>
</dbReference>
<comment type="similarity">
    <text evidence="1">Belongs to the bacterial sugar transferase family.</text>
</comment>
<keyword evidence="2" id="KW-0812">Transmembrane</keyword>
<dbReference type="Proteomes" id="UP000297647">
    <property type="component" value="Unassembled WGS sequence"/>
</dbReference>
<gene>
    <name evidence="4" type="ORF">E4S40_05065</name>
</gene>
<dbReference type="Pfam" id="PF02397">
    <property type="entry name" value="Bac_transf"/>
    <property type="match status" value="1"/>
</dbReference>
<dbReference type="PANTHER" id="PTHR30576:SF0">
    <property type="entry name" value="UNDECAPRENYL-PHOSPHATE N-ACETYLGALACTOSAMINYL 1-PHOSPHATE TRANSFERASE-RELATED"/>
    <property type="match status" value="1"/>
</dbReference>
<accession>A0A4Y9QVT6</accession>
<sequence length="253" mass="29029">MKTTVQIPLAKRVFDIIVSSLLLILLSPLFLLVAILIKLESKGPVFYYSYRVGMNYRIFKFYKFRSMRTDADQLLDQLKHLNAYQQNEENSQDIIPFDRERILHAGKENLRVGSEGLIPEMVYESTKNQSSQGAFVKLKNDPRITRIGRIIRNSSIDELPQLFNILKGDMSLVGNRPLPLYEAEQLTSDEAIGRFLGPAGLTGLWQVTERGKNTIGKDSRCQLDIEYAQKHNFWLDLKILLKTPLAAFQHENV</sequence>
<evidence type="ECO:0000313" key="5">
    <source>
        <dbReference type="Proteomes" id="UP000297647"/>
    </source>
</evidence>
<evidence type="ECO:0000256" key="1">
    <source>
        <dbReference type="ARBA" id="ARBA00006464"/>
    </source>
</evidence>
<dbReference type="RefSeq" id="WP_135071834.1">
    <property type="nucleotide sequence ID" value="NZ_SPSB01000002.1"/>
</dbReference>
<protein>
    <submittedName>
        <fullName evidence="4">Sugar transferase</fullName>
    </submittedName>
</protein>
<dbReference type="OrthoDB" id="9808602at2"/>